<dbReference type="AlphaFoldDB" id="A0A5N5FI95"/>
<proteinExistence type="predicted"/>
<protein>
    <submittedName>
        <fullName evidence="1">Uncharacterized protein</fullName>
    </submittedName>
</protein>
<gene>
    <name evidence="1" type="ORF">D8674_003608</name>
</gene>
<evidence type="ECO:0000313" key="1">
    <source>
        <dbReference type="EMBL" id="KAB2602603.1"/>
    </source>
</evidence>
<dbReference type="Proteomes" id="UP000327157">
    <property type="component" value="Chromosome 10"/>
</dbReference>
<accession>A0A5N5FI95</accession>
<dbReference type="EMBL" id="SMOL01000695">
    <property type="protein sequence ID" value="KAB2602603.1"/>
    <property type="molecule type" value="Genomic_DNA"/>
</dbReference>
<evidence type="ECO:0000313" key="2">
    <source>
        <dbReference type="Proteomes" id="UP000327157"/>
    </source>
</evidence>
<keyword evidence="2" id="KW-1185">Reference proteome</keyword>
<reference evidence="1 2" key="3">
    <citation type="submission" date="2019-11" db="EMBL/GenBank/DDBJ databases">
        <title>A de novo genome assembly of a pear dwarfing rootstock.</title>
        <authorList>
            <person name="Wang F."/>
            <person name="Wang J."/>
            <person name="Li S."/>
            <person name="Zhang Y."/>
            <person name="Fang M."/>
            <person name="Ma L."/>
            <person name="Zhao Y."/>
            <person name="Jiang S."/>
        </authorList>
    </citation>
    <scope>NUCLEOTIDE SEQUENCE [LARGE SCALE GENOMIC DNA]</scope>
    <source>
        <strain evidence="1">S2</strain>
        <tissue evidence="1">Leaf</tissue>
    </source>
</reference>
<reference evidence="1 2" key="1">
    <citation type="submission" date="2019-09" db="EMBL/GenBank/DDBJ databases">
        <authorList>
            <person name="Ou C."/>
        </authorList>
    </citation>
    <scope>NUCLEOTIDE SEQUENCE [LARGE SCALE GENOMIC DNA]</scope>
    <source>
        <strain evidence="1">S2</strain>
        <tissue evidence="1">Leaf</tissue>
    </source>
</reference>
<comment type="caution">
    <text evidence="1">The sequence shown here is derived from an EMBL/GenBank/DDBJ whole genome shotgun (WGS) entry which is preliminary data.</text>
</comment>
<name>A0A5N5FI95_9ROSA</name>
<reference evidence="2" key="2">
    <citation type="submission" date="2019-10" db="EMBL/GenBank/DDBJ databases">
        <title>A de novo genome assembly of a pear dwarfing rootstock.</title>
        <authorList>
            <person name="Wang F."/>
            <person name="Wang J."/>
            <person name="Li S."/>
            <person name="Zhang Y."/>
            <person name="Fang M."/>
            <person name="Ma L."/>
            <person name="Zhao Y."/>
            <person name="Jiang S."/>
        </authorList>
    </citation>
    <scope>NUCLEOTIDE SEQUENCE [LARGE SCALE GENOMIC DNA]</scope>
</reference>
<sequence>MAFHTRSNSFPSRPHLIAQEVDVLLCRLRSSEATSVRRSAQVVLVNPSIGRRTAGQAVQTAQQAFADS</sequence>
<organism evidence="1 2">
    <name type="scientific">Pyrus ussuriensis x Pyrus communis</name>
    <dbReference type="NCBI Taxonomy" id="2448454"/>
    <lineage>
        <taxon>Eukaryota</taxon>
        <taxon>Viridiplantae</taxon>
        <taxon>Streptophyta</taxon>
        <taxon>Embryophyta</taxon>
        <taxon>Tracheophyta</taxon>
        <taxon>Spermatophyta</taxon>
        <taxon>Magnoliopsida</taxon>
        <taxon>eudicotyledons</taxon>
        <taxon>Gunneridae</taxon>
        <taxon>Pentapetalae</taxon>
        <taxon>rosids</taxon>
        <taxon>fabids</taxon>
        <taxon>Rosales</taxon>
        <taxon>Rosaceae</taxon>
        <taxon>Amygdaloideae</taxon>
        <taxon>Maleae</taxon>
        <taxon>Pyrus</taxon>
    </lineage>
</organism>
<dbReference type="OrthoDB" id="1701699at2759"/>